<keyword evidence="2" id="KW-0677">Repeat</keyword>
<dbReference type="InterPro" id="IPR001451">
    <property type="entry name" value="Hexapep"/>
</dbReference>
<keyword evidence="1 3" id="KW-0808">Transferase</keyword>
<dbReference type="PROSITE" id="PS00101">
    <property type="entry name" value="HEXAPEP_TRANSFERASES"/>
    <property type="match status" value="1"/>
</dbReference>
<dbReference type="Proteomes" id="UP000051054">
    <property type="component" value="Unassembled WGS sequence"/>
</dbReference>
<dbReference type="InterPro" id="IPR039369">
    <property type="entry name" value="LacA-like"/>
</dbReference>
<dbReference type="RefSeq" id="WP_025022468.1">
    <property type="nucleotide sequence ID" value="NZ_AZGD01000033.1"/>
</dbReference>
<sequence length="177" mass="19632">MNDQINLKNPKIINQIKHAKKIWEEYNHQINNNNYYDYFLLAQTFKYLGDDPYIEPNFKFKIGSNISFGSNSFINHDTTIIDFAPVTIGDNVNIAPKTAIYTADFTEDPNILKIAAVTISDNVWIGANSIILPGVTIGKNAIVGAGSVVTKDVPENMVVVGNPAKILRPINFDDSNS</sequence>
<evidence type="ECO:0000256" key="3">
    <source>
        <dbReference type="RuleBase" id="RU367021"/>
    </source>
</evidence>
<dbReference type="EMBL" id="AZGD01000033">
    <property type="protein sequence ID" value="KRM19748.1"/>
    <property type="molecule type" value="Genomic_DNA"/>
</dbReference>
<comment type="similarity">
    <text evidence="3">Belongs to the transferase hexapeptide repeat family.</text>
</comment>
<name>A0A0R1WUE5_9LACO</name>
<evidence type="ECO:0000313" key="4">
    <source>
        <dbReference type="EMBL" id="KRM19748.1"/>
    </source>
</evidence>
<evidence type="ECO:0000256" key="1">
    <source>
        <dbReference type="ARBA" id="ARBA00022679"/>
    </source>
</evidence>
<accession>A0A0R1WUE5</accession>
<dbReference type="SUPFAM" id="SSF51161">
    <property type="entry name" value="Trimeric LpxA-like enzymes"/>
    <property type="match status" value="1"/>
</dbReference>
<proteinExistence type="inferred from homology"/>
<gene>
    <name evidence="4" type="ORF">FC40_GL001352</name>
</gene>
<dbReference type="PANTHER" id="PTHR43017">
    <property type="entry name" value="GALACTOSIDE O-ACETYLTRANSFERASE"/>
    <property type="match status" value="1"/>
</dbReference>
<dbReference type="GO" id="GO:0008870">
    <property type="term" value="F:galactoside O-acetyltransferase activity"/>
    <property type="evidence" value="ECO:0007669"/>
    <property type="project" value="TreeGrafter"/>
</dbReference>
<dbReference type="PANTHER" id="PTHR43017:SF1">
    <property type="entry name" value="ACETYLTRANSFERASE YJL218W-RELATED"/>
    <property type="match status" value="1"/>
</dbReference>
<dbReference type="EC" id="2.3.1.-" evidence="3"/>
<dbReference type="PATRIC" id="fig|1423755.3.peg.1437"/>
<dbReference type="AlphaFoldDB" id="A0A0R1WUE5"/>
<keyword evidence="5" id="KW-1185">Reference proteome</keyword>
<dbReference type="CDD" id="cd03357">
    <property type="entry name" value="LbH_MAT_GAT"/>
    <property type="match status" value="1"/>
</dbReference>
<organism evidence="4 5">
    <name type="scientific">Ligilactobacillus hayakitensis DSM 18933 = JCM 14209</name>
    <dbReference type="NCBI Taxonomy" id="1423755"/>
    <lineage>
        <taxon>Bacteria</taxon>
        <taxon>Bacillati</taxon>
        <taxon>Bacillota</taxon>
        <taxon>Bacilli</taxon>
        <taxon>Lactobacillales</taxon>
        <taxon>Lactobacillaceae</taxon>
        <taxon>Ligilactobacillus</taxon>
    </lineage>
</organism>
<dbReference type="Pfam" id="PF00132">
    <property type="entry name" value="Hexapep"/>
    <property type="match status" value="1"/>
</dbReference>
<dbReference type="OrthoDB" id="9812571at2"/>
<comment type="caution">
    <text evidence="4">The sequence shown here is derived from an EMBL/GenBank/DDBJ whole genome shotgun (WGS) entry which is preliminary data.</text>
</comment>
<reference evidence="4 5" key="1">
    <citation type="journal article" date="2015" name="Genome Announc.">
        <title>Expanding the biotechnology potential of lactobacilli through comparative genomics of 213 strains and associated genera.</title>
        <authorList>
            <person name="Sun Z."/>
            <person name="Harris H.M."/>
            <person name="McCann A."/>
            <person name="Guo C."/>
            <person name="Argimon S."/>
            <person name="Zhang W."/>
            <person name="Yang X."/>
            <person name="Jeffery I.B."/>
            <person name="Cooney J.C."/>
            <person name="Kagawa T.F."/>
            <person name="Liu W."/>
            <person name="Song Y."/>
            <person name="Salvetti E."/>
            <person name="Wrobel A."/>
            <person name="Rasinkangas P."/>
            <person name="Parkhill J."/>
            <person name="Rea M.C."/>
            <person name="O'Sullivan O."/>
            <person name="Ritari J."/>
            <person name="Douillard F.P."/>
            <person name="Paul Ross R."/>
            <person name="Yang R."/>
            <person name="Briner A.E."/>
            <person name="Felis G.E."/>
            <person name="de Vos W.M."/>
            <person name="Barrangou R."/>
            <person name="Klaenhammer T.R."/>
            <person name="Caufield P.W."/>
            <person name="Cui Y."/>
            <person name="Zhang H."/>
            <person name="O'Toole P.W."/>
        </authorList>
    </citation>
    <scope>NUCLEOTIDE SEQUENCE [LARGE SCALE GENOMIC DNA]</scope>
    <source>
        <strain evidence="4 5">DSM 18933</strain>
    </source>
</reference>
<protein>
    <recommendedName>
        <fullName evidence="3">Acetyltransferase</fullName>
        <ecNumber evidence="3">2.3.1.-</ecNumber>
    </recommendedName>
</protein>
<dbReference type="InterPro" id="IPR018357">
    <property type="entry name" value="Hexapep_transf_CS"/>
</dbReference>
<keyword evidence="3" id="KW-0012">Acyltransferase</keyword>
<evidence type="ECO:0000256" key="2">
    <source>
        <dbReference type="ARBA" id="ARBA00022737"/>
    </source>
</evidence>
<dbReference type="Gene3D" id="2.160.10.10">
    <property type="entry name" value="Hexapeptide repeat proteins"/>
    <property type="match status" value="1"/>
</dbReference>
<dbReference type="eggNOG" id="COG0110">
    <property type="taxonomic scope" value="Bacteria"/>
</dbReference>
<evidence type="ECO:0000313" key="5">
    <source>
        <dbReference type="Proteomes" id="UP000051054"/>
    </source>
</evidence>
<dbReference type="InterPro" id="IPR011004">
    <property type="entry name" value="Trimer_LpxA-like_sf"/>
</dbReference>